<evidence type="ECO:0000256" key="7">
    <source>
        <dbReference type="ARBA" id="ARBA00022777"/>
    </source>
</evidence>
<dbReference type="PANTHER" id="PTHR45436:SF5">
    <property type="entry name" value="SENSOR HISTIDINE KINASE TRCS"/>
    <property type="match status" value="1"/>
</dbReference>
<evidence type="ECO:0000256" key="6">
    <source>
        <dbReference type="ARBA" id="ARBA00022692"/>
    </source>
</evidence>
<dbReference type="PRINTS" id="PR00344">
    <property type="entry name" value="BCTRLSENSOR"/>
</dbReference>
<evidence type="ECO:0000256" key="10">
    <source>
        <dbReference type="ARBA" id="ARBA00023136"/>
    </source>
</evidence>
<keyword evidence="4" id="KW-0597">Phosphoprotein</keyword>
<feature type="transmembrane region" description="Helical" evidence="12">
    <location>
        <begin position="125"/>
        <end position="147"/>
    </location>
</feature>
<dbReference type="STRING" id="589385.SAMN05421504_103140"/>
<dbReference type="AlphaFoldDB" id="A0A1H3CTM6"/>
<keyword evidence="6 12" id="KW-0812">Transmembrane</keyword>
<feature type="region of interest" description="Disordered" evidence="11">
    <location>
        <begin position="278"/>
        <end position="303"/>
    </location>
</feature>
<dbReference type="EC" id="2.7.13.3" evidence="3"/>
<keyword evidence="9" id="KW-0902">Two-component regulatory system</keyword>
<dbReference type="SMART" id="SM00388">
    <property type="entry name" value="HisKA"/>
    <property type="match status" value="1"/>
</dbReference>
<dbReference type="SUPFAM" id="SSF47384">
    <property type="entry name" value="Homodimeric domain of signal transducing histidine kinase"/>
    <property type="match status" value="1"/>
</dbReference>
<evidence type="ECO:0000313" key="16">
    <source>
        <dbReference type="Proteomes" id="UP000199515"/>
    </source>
</evidence>
<dbReference type="Pfam" id="PF02518">
    <property type="entry name" value="HATPase_c"/>
    <property type="match status" value="1"/>
</dbReference>
<evidence type="ECO:0000313" key="15">
    <source>
        <dbReference type="EMBL" id="SDX57258.1"/>
    </source>
</evidence>
<dbReference type="SMART" id="SM00387">
    <property type="entry name" value="HATPase_c"/>
    <property type="match status" value="1"/>
</dbReference>
<dbReference type="InterPro" id="IPR003660">
    <property type="entry name" value="HAMP_dom"/>
</dbReference>
<keyword evidence="5" id="KW-0808">Transferase</keyword>
<dbReference type="EMBL" id="FNON01000003">
    <property type="protein sequence ID" value="SDX57258.1"/>
    <property type="molecule type" value="Genomic_DNA"/>
</dbReference>
<organism evidence="15 16">
    <name type="scientific">Amycolatopsis xylanica</name>
    <dbReference type="NCBI Taxonomy" id="589385"/>
    <lineage>
        <taxon>Bacteria</taxon>
        <taxon>Bacillati</taxon>
        <taxon>Actinomycetota</taxon>
        <taxon>Actinomycetes</taxon>
        <taxon>Pseudonocardiales</taxon>
        <taxon>Pseudonocardiaceae</taxon>
        <taxon>Amycolatopsis</taxon>
    </lineage>
</organism>
<dbReference type="InterPro" id="IPR003594">
    <property type="entry name" value="HATPase_dom"/>
</dbReference>
<sequence length="343" mass="35849">MLLPVKLAAAIAGVAIVGAGALGVSVHLITEDARVDQARSLLDSRVRAAAQAFEDSGVVTFGAVLDDPAVPAPLREAALRDRRATYLQPGGENLWAAMKVDGRVLSVHTSFAADRQAIAQLDRTLLVAGVATAALSTVLGVLIAFGLSRRLRVAARVARTVAAGDLEARVSSTISGRGRDEVAALGAAVDRMADALTARIETERQVTADIAHELRTPVTGLVTAAELLPPSQATELVRDRVEVLKTLVEDVLEVARHGGPPVEVVVDGRRIEVRDHGRGFPRDLMENGPRRFHTESRSRGGGHGLGLTVAMGQAKVLGASLTLSNAPDGGALAVLELPHVPLS</sequence>
<dbReference type="Pfam" id="PF00672">
    <property type="entry name" value="HAMP"/>
    <property type="match status" value="1"/>
</dbReference>
<feature type="compositionally biased region" description="Basic and acidic residues" evidence="11">
    <location>
        <begin position="278"/>
        <end position="298"/>
    </location>
</feature>
<accession>A0A1H3CTM6</accession>
<dbReference type="PANTHER" id="PTHR45436">
    <property type="entry name" value="SENSOR HISTIDINE KINASE YKOH"/>
    <property type="match status" value="1"/>
</dbReference>
<dbReference type="SMART" id="SM00304">
    <property type="entry name" value="HAMP"/>
    <property type="match status" value="1"/>
</dbReference>
<dbReference type="Proteomes" id="UP000199515">
    <property type="component" value="Unassembled WGS sequence"/>
</dbReference>
<evidence type="ECO:0000256" key="3">
    <source>
        <dbReference type="ARBA" id="ARBA00012438"/>
    </source>
</evidence>
<name>A0A1H3CTM6_9PSEU</name>
<dbReference type="PROSITE" id="PS50109">
    <property type="entry name" value="HIS_KIN"/>
    <property type="match status" value="1"/>
</dbReference>
<dbReference type="OrthoDB" id="9786919at2"/>
<dbReference type="InterPro" id="IPR004358">
    <property type="entry name" value="Sig_transdc_His_kin-like_C"/>
</dbReference>
<evidence type="ECO:0000256" key="12">
    <source>
        <dbReference type="SAM" id="Phobius"/>
    </source>
</evidence>
<dbReference type="Gene3D" id="6.10.340.10">
    <property type="match status" value="1"/>
</dbReference>
<evidence type="ECO:0000256" key="9">
    <source>
        <dbReference type="ARBA" id="ARBA00023012"/>
    </source>
</evidence>
<dbReference type="SUPFAM" id="SSF158472">
    <property type="entry name" value="HAMP domain-like"/>
    <property type="match status" value="1"/>
</dbReference>
<dbReference type="Gene3D" id="3.30.565.10">
    <property type="entry name" value="Histidine kinase-like ATPase, C-terminal domain"/>
    <property type="match status" value="1"/>
</dbReference>
<feature type="domain" description="Histidine kinase" evidence="13">
    <location>
        <begin position="242"/>
        <end position="341"/>
    </location>
</feature>
<keyword evidence="10 12" id="KW-0472">Membrane</keyword>
<dbReference type="InterPro" id="IPR036097">
    <property type="entry name" value="HisK_dim/P_sf"/>
</dbReference>
<dbReference type="PROSITE" id="PS50885">
    <property type="entry name" value="HAMP"/>
    <property type="match status" value="1"/>
</dbReference>
<dbReference type="CDD" id="cd06225">
    <property type="entry name" value="HAMP"/>
    <property type="match status" value="1"/>
</dbReference>
<keyword evidence="7 15" id="KW-0418">Kinase</keyword>
<dbReference type="RefSeq" id="WP_091289260.1">
    <property type="nucleotide sequence ID" value="NZ_FNON01000003.1"/>
</dbReference>
<evidence type="ECO:0000256" key="2">
    <source>
        <dbReference type="ARBA" id="ARBA00004236"/>
    </source>
</evidence>
<dbReference type="CDD" id="cd00082">
    <property type="entry name" value="HisKA"/>
    <property type="match status" value="1"/>
</dbReference>
<gene>
    <name evidence="15" type="ORF">SAMN05421504_103140</name>
</gene>
<feature type="domain" description="HAMP" evidence="14">
    <location>
        <begin position="145"/>
        <end position="201"/>
    </location>
</feature>
<evidence type="ECO:0000256" key="8">
    <source>
        <dbReference type="ARBA" id="ARBA00022989"/>
    </source>
</evidence>
<dbReference type="GO" id="GO:0005886">
    <property type="term" value="C:plasma membrane"/>
    <property type="evidence" value="ECO:0007669"/>
    <property type="project" value="UniProtKB-SubCell"/>
</dbReference>
<evidence type="ECO:0000256" key="5">
    <source>
        <dbReference type="ARBA" id="ARBA00022679"/>
    </source>
</evidence>
<dbReference type="SUPFAM" id="SSF55874">
    <property type="entry name" value="ATPase domain of HSP90 chaperone/DNA topoisomerase II/histidine kinase"/>
    <property type="match status" value="1"/>
</dbReference>
<dbReference type="InterPro" id="IPR003661">
    <property type="entry name" value="HisK_dim/P_dom"/>
</dbReference>
<evidence type="ECO:0000256" key="11">
    <source>
        <dbReference type="SAM" id="MobiDB-lite"/>
    </source>
</evidence>
<proteinExistence type="predicted"/>
<protein>
    <recommendedName>
        <fullName evidence="3">histidine kinase</fullName>
        <ecNumber evidence="3">2.7.13.3</ecNumber>
    </recommendedName>
</protein>
<dbReference type="InterPro" id="IPR036890">
    <property type="entry name" value="HATPase_C_sf"/>
</dbReference>
<keyword evidence="8 12" id="KW-1133">Transmembrane helix</keyword>
<evidence type="ECO:0000256" key="4">
    <source>
        <dbReference type="ARBA" id="ARBA00022553"/>
    </source>
</evidence>
<comment type="catalytic activity">
    <reaction evidence="1">
        <text>ATP + protein L-histidine = ADP + protein N-phospho-L-histidine.</text>
        <dbReference type="EC" id="2.7.13.3"/>
    </reaction>
</comment>
<dbReference type="GO" id="GO:0000155">
    <property type="term" value="F:phosphorelay sensor kinase activity"/>
    <property type="evidence" value="ECO:0007669"/>
    <property type="project" value="InterPro"/>
</dbReference>
<keyword evidence="16" id="KW-1185">Reference proteome</keyword>
<reference evidence="15 16" key="1">
    <citation type="submission" date="2016-10" db="EMBL/GenBank/DDBJ databases">
        <authorList>
            <person name="de Groot N.N."/>
        </authorList>
    </citation>
    <scope>NUCLEOTIDE SEQUENCE [LARGE SCALE GENOMIC DNA]</scope>
    <source>
        <strain evidence="15 16">CPCC 202699</strain>
    </source>
</reference>
<comment type="subcellular location">
    <subcellularLocation>
        <location evidence="2">Cell membrane</location>
    </subcellularLocation>
</comment>
<dbReference type="InterPro" id="IPR050428">
    <property type="entry name" value="TCS_sensor_his_kinase"/>
</dbReference>
<evidence type="ECO:0000259" key="14">
    <source>
        <dbReference type="PROSITE" id="PS50885"/>
    </source>
</evidence>
<evidence type="ECO:0000259" key="13">
    <source>
        <dbReference type="PROSITE" id="PS50109"/>
    </source>
</evidence>
<dbReference type="InterPro" id="IPR005467">
    <property type="entry name" value="His_kinase_dom"/>
</dbReference>
<evidence type="ECO:0000256" key="1">
    <source>
        <dbReference type="ARBA" id="ARBA00000085"/>
    </source>
</evidence>